<keyword evidence="1" id="KW-0542">Nucleomorph</keyword>
<organism evidence="1 4">
    <name type="scientific">Hemiselmis andersenii</name>
    <name type="common">Cryptophyte alga</name>
    <dbReference type="NCBI Taxonomy" id="464988"/>
    <lineage>
        <taxon>Eukaryota</taxon>
        <taxon>Cryptophyceae</taxon>
        <taxon>Cryptomonadales</taxon>
        <taxon>Hemiselmidaceae</taxon>
        <taxon>Hemiselmis</taxon>
    </lineage>
</organism>
<dbReference type="GeneID" id="5739787"/>
<dbReference type="GeneID" id="5739532"/>
<dbReference type="RefSeq" id="XP_001712509.1">
    <property type="nucleotide sequence ID" value="XM_001712457.1"/>
</dbReference>
<evidence type="ECO:0000313" key="1">
    <source>
        <dbReference type="EMBL" id="ABW97856.1"/>
    </source>
</evidence>
<protein>
    <submittedName>
        <fullName evidence="1">Uncharacterized protein</fullName>
    </submittedName>
</protein>
<dbReference type="Proteomes" id="UP000243127">
    <property type="component" value="Nucleomorph 1"/>
</dbReference>
<name>A9BK23_HEMAN</name>
<proteinExistence type="predicted"/>
<dbReference type="RefSeq" id="XP_001712336.1">
    <property type="nucleotide sequence ID" value="XM_001712284.1"/>
</dbReference>
<evidence type="ECO:0000313" key="3">
    <source>
        <dbReference type="EMBL" id="ABW98184.1"/>
    </source>
</evidence>
<dbReference type="AlphaFoldDB" id="A9BK23"/>
<reference evidence="1 4" key="1">
    <citation type="journal article" date="2007" name="Proc. Natl. Acad. Sci. U.S.A.">
        <title>Nucleomorph genome of Hemiselmis andersenii reveals complete intron loss and compaction as a driver of protein structure and function.</title>
        <authorList>
            <person name="Lane C.E."/>
            <person name="van den Heuvel K."/>
            <person name="Kozera C."/>
            <person name="Curtis B.A."/>
            <person name="Parsons B.J."/>
            <person name="Bowman S."/>
            <person name="Archibald J.M."/>
        </authorList>
    </citation>
    <scope>NUCLEOTIDE SEQUENCE [LARGE SCALE GENOMIC DNA]</scope>
    <source>
        <strain evidence="1 4">CCMP644</strain>
    </source>
</reference>
<accession>A9BK23</accession>
<evidence type="ECO:0000313" key="4">
    <source>
        <dbReference type="Proteomes" id="UP000243127"/>
    </source>
</evidence>
<dbReference type="EMBL" id="CP000883">
    <property type="protein sequence ID" value="ABW98184.1"/>
    <property type="molecule type" value="Genomic_DNA"/>
</dbReference>
<dbReference type="Proteomes" id="UP000243127">
    <property type="component" value="Nucleomorph 3"/>
</dbReference>
<dbReference type="RefSeq" id="XP_001712181.1">
    <property type="nucleotide sequence ID" value="XM_001712129.1"/>
</dbReference>
<dbReference type="EMBL" id="CP000881">
    <property type="protein sequence ID" value="ABW98011.1"/>
    <property type="molecule type" value="Genomic_DNA"/>
</dbReference>
<gene>
    <name evidence="2" type="ORF">HAN_1g176</name>
    <name evidence="1" type="ORF">HAN_1g8</name>
    <name evidence="3" type="ORF">HAN_3g373</name>
</gene>
<evidence type="ECO:0000313" key="2">
    <source>
        <dbReference type="EMBL" id="ABW98011.1"/>
    </source>
</evidence>
<dbReference type="GeneID" id="5739574"/>
<sequence>MEKKSLLNIKFKRVKRKRRLLKSVTFCYNTRKSLGLTIEVRLSFFLFSLFLPKKSML</sequence>
<geneLocation type="nucleomorph" evidence="1"/>
<dbReference type="EMBL" id="CP000881">
    <property type="protein sequence ID" value="ABW97856.1"/>
    <property type="molecule type" value="Genomic_DNA"/>
</dbReference>